<gene>
    <name evidence="3" type="ORF">GCM10020369_38910</name>
</gene>
<dbReference type="Gene3D" id="3.40.50.12780">
    <property type="entry name" value="N-terminal domain of ligase-like"/>
    <property type="match status" value="1"/>
</dbReference>
<evidence type="ECO:0000313" key="3">
    <source>
        <dbReference type="EMBL" id="GAA3389304.1"/>
    </source>
</evidence>
<evidence type="ECO:0000259" key="1">
    <source>
        <dbReference type="Pfam" id="PF00501"/>
    </source>
</evidence>
<feature type="domain" description="AMP-dependent synthetase/ligase" evidence="1">
    <location>
        <begin position="15"/>
        <end position="365"/>
    </location>
</feature>
<dbReference type="InterPro" id="IPR000873">
    <property type="entry name" value="AMP-dep_synth/lig_dom"/>
</dbReference>
<dbReference type="InterPro" id="IPR020845">
    <property type="entry name" value="AMP-binding_CS"/>
</dbReference>
<dbReference type="InterPro" id="IPR042099">
    <property type="entry name" value="ANL_N_sf"/>
</dbReference>
<dbReference type="Gene3D" id="3.30.300.30">
    <property type="match status" value="1"/>
</dbReference>
<dbReference type="InterPro" id="IPR025110">
    <property type="entry name" value="AMP-bd_C"/>
</dbReference>
<evidence type="ECO:0000313" key="4">
    <source>
        <dbReference type="Proteomes" id="UP001501676"/>
    </source>
</evidence>
<dbReference type="PROSITE" id="PS00455">
    <property type="entry name" value="AMP_BINDING"/>
    <property type="match status" value="1"/>
</dbReference>
<dbReference type="Pfam" id="PF13193">
    <property type="entry name" value="AMP-binding_C"/>
    <property type="match status" value="1"/>
</dbReference>
<accession>A0ABP6T0F1</accession>
<keyword evidence="4" id="KW-1185">Reference proteome</keyword>
<comment type="caution">
    <text evidence="3">The sequence shown here is derived from an EMBL/GenBank/DDBJ whole genome shotgun (WGS) entry which is preliminary data.</text>
</comment>
<name>A0ABP6T0F1_9ACTN</name>
<dbReference type="SUPFAM" id="SSF56801">
    <property type="entry name" value="Acetyl-CoA synthetase-like"/>
    <property type="match status" value="1"/>
</dbReference>
<dbReference type="PANTHER" id="PTHR43767">
    <property type="entry name" value="LONG-CHAIN-FATTY-ACID--COA LIGASE"/>
    <property type="match status" value="1"/>
</dbReference>
<evidence type="ECO:0000259" key="2">
    <source>
        <dbReference type="Pfam" id="PF13193"/>
    </source>
</evidence>
<dbReference type="Pfam" id="PF00501">
    <property type="entry name" value="AMP-binding"/>
    <property type="match status" value="1"/>
</dbReference>
<dbReference type="EMBL" id="BAAAYN010000024">
    <property type="protein sequence ID" value="GAA3389304.1"/>
    <property type="molecule type" value="Genomic_DNA"/>
</dbReference>
<feature type="domain" description="AMP-binding enzyme C-terminal" evidence="2">
    <location>
        <begin position="420"/>
        <end position="498"/>
    </location>
</feature>
<dbReference type="InterPro" id="IPR045851">
    <property type="entry name" value="AMP-bd_C_sf"/>
</dbReference>
<reference evidence="4" key="1">
    <citation type="journal article" date="2019" name="Int. J. Syst. Evol. Microbiol.">
        <title>The Global Catalogue of Microorganisms (GCM) 10K type strain sequencing project: providing services to taxonomists for standard genome sequencing and annotation.</title>
        <authorList>
            <consortium name="The Broad Institute Genomics Platform"/>
            <consortium name="The Broad Institute Genome Sequencing Center for Infectious Disease"/>
            <person name="Wu L."/>
            <person name="Ma J."/>
        </authorList>
    </citation>
    <scope>NUCLEOTIDE SEQUENCE [LARGE SCALE GENOMIC DNA]</scope>
    <source>
        <strain evidence="4">JCM 9458</strain>
    </source>
</reference>
<sequence length="511" mass="54472">MSTPDQAPPGAYVLAADDPQRLALVGPDGREVTFGELGEAANRLADAFRARGLGAGDVVATMLHNSVEHFEAVLATTQIGLFQVPINVHLTPEEAAYIVTDSGAKALIAHDDLALGLAPVADQLPVARFAVGTPVAGWADYDVWKAEGSANPPDDRVAGAYLGYTSGTTGRPKGVRREIPPIPPELMITFFGSLLSGFALYPGPGVHLACSPLYHAAPGNIAAQSLHLGHTVVILPKFEPETVLRTIERYRVTSSQLVPTHVHRLLRLPADVRGRYDLSSLTNLLVAGAPFGPETKQAALDWLGPVVWEYLASTEGMVAIASPADARSHPGTVGRPTSEVRILDDDGEPVPVGEAGRIFFASPSAFVYHNDPEKTAAAVRPDGFVTAGDLGQLDEDGYLYLLDRRDDLIISGGVNVYPSEVEQRLLLHPAVADVAVIGAPDPEWGQTVVAIVQTEPGTTPGEALVGELDRHCRQGLAAQKCPRRFEFREALPRTPTGKLLRRTLREEVSAA</sequence>
<protein>
    <submittedName>
        <fullName evidence="3">Acyl-CoA synthetase</fullName>
    </submittedName>
</protein>
<dbReference type="InterPro" id="IPR050237">
    <property type="entry name" value="ATP-dep_AMP-bd_enzyme"/>
</dbReference>
<dbReference type="Proteomes" id="UP001501676">
    <property type="component" value="Unassembled WGS sequence"/>
</dbReference>
<organism evidence="3 4">
    <name type="scientific">Cryptosporangium minutisporangium</name>
    <dbReference type="NCBI Taxonomy" id="113569"/>
    <lineage>
        <taxon>Bacteria</taxon>
        <taxon>Bacillati</taxon>
        <taxon>Actinomycetota</taxon>
        <taxon>Actinomycetes</taxon>
        <taxon>Cryptosporangiales</taxon>
        <taxon>Cryptosporangiaceae</taxon>
        <taxon>Cryptosporangium</taxon>
    </lineage>
</organism>
<proteinExistence type="predicted"/>
<dbReference type="PANTHER" id="PTHR43767:SF7">
    <property type="entry name" value="MEDIUM_LONG-CHAIN-FATTY-ACID--COA LIGASE FADD8"/>
    <property type="match status" value="1"/>
</dbReference>
<dbReference type="RefSeq" id="WP_345729572.1">
    <property type="nucleotide sequence ID" value="NZ_BAAAYN010000024.1"/>
</dbReference>